<feature type="binding site" evidence="8">
    <location>
        <position position="71"/>
    </location>
    <ligand>
        <name>GTP</name>
        <dbReference type="ChEBI" id="CHEBI:37565"/>
    </ligand>
</feature>
<keyword evidence="1 8" id="KW-0963">Cytoplasm</keyword>
<keyword evidence="2 8" id="KW-0808">Transferase</keyword>
<comment type="caution">
    <text evidence="10">The sequence shown here is derived from an EMBL/GenBank/DDBJ whole genome shotgun (WGS) entry which is preliminary data.</text>
</comment>
<evidence type="ECO:0000259" key="9">
    <source>
        <dbReference type="Pfam" id="PF12804"/>
    </source>
</evidence>
<evidence type="ECO:0000256" key="3">
    <source>
        <dbReference type="ARBA" id="ARBA00022723"/>
    </source>
</evidence>
<dbReference type="PANTHER" id="PTHR19136">
    <property type="entry name" value="MOLYBDENUM COFACTOR GUANYLYLTRANSFERASE"/>
    <property type="match status" value="1"/>
</dbReference>
<dbReference type="CDD" id="cd02503">
    <property type="entry name" value="MobA"/>
    <property type="match status" value="1"/>
</dbReference>
<dbReference type="Gene3D" id="3.90.550.10">
    <property type="entry name" value="Spore Coat Polysaccharide Biosynthesis Protein SpsA, Chain A"/>
    <property type="match status" value="1"/>
</dbReference>
<dbReference type="EMBL" id="BAAAFZ010000038">
    <property type="protein sequence ID" value="GAA0587704.1"/>
    <property type="molecule type" value="Genomic_DNA"/>
</dbReference>
<dbReference type="NCBIfam" id="TIGR02665">
    <property type="entry name" value="molyb_mobA"/>
    <property type="match status" value="1"/>
</dbReference>
<gene>
    <name evidence="8 10" type="primary">mobA</name>
    <name evidence="10" type="ORF">GCM10009416_27870</name>
</gene>
<evidence type="ECO:0000313" key="11">
    <source>
        <dbReference type="Proteomes" id="UP001501588"/>
    </source>
</evidence>
<keyword evidence="6 8" id="KW-0342">GTP-binding</keyword>
<evidence type="ECO:0000256" key="7">
    <source>
        <dbReference type="ARBA" id="ARBA00023150"/>
    </source>
</evidence>
<dbReference type="EC" id="2.7.7.77" evidence="8"/>
<feature type="domain" description="MobA-like NTP transferase" evidence="9">
    <location>
        <begin position="9"/>
        <end position="166"/>
    </location>
</feature>
<keyword evidence="11" id="KW-1185">Reference proteome</keyword>
<feature type="binding site" evidence="8">
    <location>
        <position position="53"/>
    </location>
    <ligand>
        <name>GTP</name>
        <dbReference type="ChEBI" id="CHEBI:37565"/>
    </ligand>
</feature>
<evidence type="ECO:0000256" key="4">
    <source>
        <dbReference type="ARBA" id="ARBA00022741"/>
    </source>
</evidence>
<comment type="subcellular location">
    <subcellularLocation>
        <location evidence="8">Cytoplasm</location>
    </subcellularLocation>
</comment>
<protein>
    <recommendedName>
        <fullName evidence="8">Molybdenum cofactor guanylyltransferase</fullName>
        <shortName evidence="8">MoCo guanylyltransferase</shortName>
        <ecNumber evidence="8">2.7.7.77</ecNumber>
    </recommendedName>
    <alternativeName>
        <fullName evidence="8">GTP:molybdopterin guanylyltransferase</fullName>
    </alternativeName>
    <alternativeName>
        <fullName evidence="8">Mo-MPT guanylyltransferase</fullName>
    </alternativeName>
    <alternativeName>
        <fullName evidence="8">Molybdopterin guanylyltransferase</fullName>
    </alternativeName>
    <alternativeName>
        <fullName evidence="8">Molybdopterin-guanine dinucleotide synthase</fullName>
        <shortName evidence="8">MGD synthase</shortName>
    </alternativeName>
</protein>
<keyword evidence="7 8" id="KW-0501">Molybdenum cofactor biosynthesis</keyword>
<dbReference type="PANTHER" id="PTHR19136:SF81">
    <property type="entry name" value="MOLYBDENUM COFACTOR GUANYLYLTRANSFERASE"/>
    <property type="match status" value="1"/>
</dbReference>
<keyword evidence="3 8" id="KW-0479">Metal-binding</keyword>
<evidence type="ECO:0000256" key="2">
    <source>
        <dbReference type="ARBA" id="ARBA00022679"/>
    </source>
</evidence>
<feature type="binding site" evidence="8">
    <location>
        <position position="106"/>
    </location>
    <ligand>
        <name>GTP</name>
        <dbReference type="ChEBI" id="CHEBI:37565"/>
    </ligand>
</feature>
<feature type="binding site" evidence="8">
    <location>
        <position position="106"/>
    </location>
    <ligand>
        <name>Mg(2+)</name>
        <dbReference type="ChEBI" id="CHEBI:18420"/>
    </ligand>
</feature>
<evidence type="ECO:0000256" key="8">
    <source>
        <dbReference type="HAMAP-Rule" id="MF_00316"/>
    </source>
</evidence>
<reference evidence="10 11" key="1">
    <citation type="journal article" date="2019" name="Int. J. Syst. Evol. Microbiol.">
        <title>The Global Catalogue of Microorganisms (GCM) 10K type strain sequencing project: providing services to taxonomists for standard genome sequencing and annotation.</title>
        <authorList>
            <consortium name="The Broad Institute Genomics Platform"/>
            <consortium name="The Broad Institute Genome Sequencing Center for Infectious Disease"/>
            <person name="Wu L."/>
            <person name="Ma J."/>
        </authorList>
    </citation>
    <scope>NUCLEOTIDE SEQUENCE [LARGE SCALE GENOMIC DNA]</scope>
    <source>
        <strain evidence="10 11">JCM 9933</strain>
    </source>
</reference>
<keyword evidence="5 8" id="KW-0460">Magnesium</keyword>
<comment type="cofactor">
    <cofactor evidence="8">
        <name>Mg(2+)</name>
        <dbReference type="ChEBI" id="CHEBI:18420"/>
    </cofactor>
</comment>
<comment type="domain">
    <text evidence="8">The N-terminal domain determines nucleotide recognition and specific binding, while the C-terminal domain determines the specific binding to the target protein.</text>
</comment>
<dbReference type="InterPro" id="IPR029044">
    <property type="entry name" value="Nucleotide-diphossugar_trans"/>
</dbReference>
<keyword evidence="4 8" id="KW-0547">Nucleotide-binding</keyword>
<evidence type="ECO:0000256" key="6">
    <source>
        <dbReference type="ARBA" id="ARBA00023134"/>
    </source>
</evidence>
<sequence>MAPRADTLGAVLAGGLARRMGGGDKPLRRLAGRPLLRHVLDRVSPQVASVVLNANGDPGRFADYGLPVVADGVPDNPGPLAGVLAALDWAAERRPELPWVLTVPGDCPFLPFDLAERLHAARERDGAPLACAATEGRTHPPVGLWPVSLRSALRDALAGGERKIDRWTARFGCAVEGWPAAPVDPFFNANAPDDLATAERILLRRPNGVPIGNEEGSKREKPP</sequence>
<name>A0ABN1FCP0_9PROT</name>
<evidence type="ECO:0000256" key="5">
    <source>
        <dbReference type="ARBA" id="ARBA00022842"/>
    </source>
</evidence>
<comment type="function">
    <text evidence="8">Transfers a GMP moiety from GTP to Mo-molybdopterin (Mo-MPT) cofactor (Moco or molybdenum cofactor) to form Mo-molybdopterin guanine dinucleotide (Mo-MGD) cofactor.</text>
</comment>
<dbReference type="InterPro" id="IPR025877">
    <property type="entry name" value="MobA-like_NTP_Trfase"/>
</dbReference>
<evidence type="ECO:0000256" key="1">
    <source>
        <dbReference type="ARBA" id="ARBA00022490"/>
    </source>
</evidence>
<dbReference type="Proteomes" id="UP001501588">
    <property type="component" value="Unassembled WGS sequence"/>
</dbReference>
<dbReference type="HAMAP" id="MF_00316">
    <property type="entry name" value="MobA"/>
    <property type="match status" value="1"/>
</dbReference>
<comment type="subunit">
    <text evidence="8">Monomer.</text>
</comment>
<feature type="binding site" evidence="8">
    <location>
        <position position="25"/>
    </location>
    <ligand>
        <name>GTP</name>
        <dbReference type="ChEBI" id="CHEBI:37565"/>
    </ligand>
</feature>
<dbReference type="InterPro" id="IPR013482">
    <property type="entry name" value="Molybde_CF_guanTrfase"/>
</dbReference>
<feature type="binding site" evidence="8">
    <location>
        <begin position="12"/>
        <end position="14"/>
    </location>
    <ligand>
        <name>GTP</name>
        <dbReference type="ChEBI" id="CHEBI:37565"/>
    </ligand>
</feature>
<proteinExistence type="inferred from homology"/>
<comment type="catalytic activity">
    <reaction evidence="8">
        <text>Mo-molybdopterin + GTP + H(+) = Mo-molybdopterin guanine dinucleotide + diphosphate</text>
        <dbReference type="Rhea" id="RHEA:34243"/>
        <dbReference type="ChEBI" id="CHEBI:15378"/>
        <dbReference type="ChEBI" id="CHEBI:33019"/>
        <dbReference type="ChEBI" id="CHEBI:37565"/>
        <dbReference type="ChEBI" id="CHEBI:71302"/>
        <dbReference type="ChEBI" id="CHEBI:71310"/>
        <dbReference type="EC" id="2.7.7.77"/>
    </reaction>
</comment>
<dbReference type="SUPFAM" id="SSF53448">
    <property type="entry name" value="Nucleotide-diphospho-sugar transferases"/>
    <property type="match status" value="1"/>
</dbReference>
<dbReference type="Pfam" id="PF12804">
    <property type="entry name" value="NTP_transf_3"/>
    <property type="match status" value="1"/>
</dbReference>
<comment type="similarity">
    <text evidence="8">Belongs to the MobA family.</text>
</comment>
<evidence type="ECO:0000313" key="10">
    <source>
        <dbReference type="EMBL" id="GAA0587704.1"/>
    </source>
</evidence>
<accession>A0ABN1FCP0</accession>
<dbReference type="RefSeq" id="WP_343895927.1">
    <property type="nucleotide sequence ID" value="NZ_BAAAFZ010000038.1"/>
</dbReference>
<keyword evidence="10" id="KW-0548">Nucleotidyltransferase</keyword>
<dbReference type="GO" id="GO:0016779">
    <property type="term" value="F:nucleotidyltransferase activity"/>
    <property type="evidence" value="ECO:0007669"/>
    <property type="project" value="UniProtKB-KW"/>
</dbReference>
<organism evidence="10 11">
    <name type="scientific">Craurococcus roseus</name>
    <dbReference type="NCBI Taxonomy" id="77585"/>
    <lineage>
        <taxon>Bacteria</taxon>
        <taxon>Pseudomonadati</taxon>
        <taxon>Pseudomonadota</taxon>
        <taxon>Alphaproteobacteria</taxon>
        <taxon>Acetobacterales</taxon>
        <taxon>Acetobacteraceae</taxon>
        <taxon>Craurococcus</taxon>
    </lineage>
</organism>